<evidence type="ECO:0000313" key="3">
    <source>
        <dbReference type="Proteomes" id="UP000885826"/>
    </source>
</evidence>
<dbReference type="InterPro" id="IPR013431">
    <property type="entry name" value="Delta_60_rpt"/>
</dbReference>
<keyword evidence="1" id="KW-1133">Transmembrane helix</keyword>
<accession>A0A9C9EN76</accession>
<evidence type="ECO:0000256" key="1">
    <source>
        <dbReference type="SAM" id="Phobius"/>
    </source>
</evidence>
<reference evidence="2" key="1">
    <citation type="journal article" date="2020" name="mSystems">
        <title>Genome- and Community-Level Interaction Insights into Carbon Utilization and Element Cycling Functions of Hydrothermarchaeota in Hydrothermal Sediment.</title>
        <authorList>
            <person name="Zhou Z."/>
            <person name="Liu Y."/>
            <person name="Xu W."/>
            <person name="Pan J."/>
            <person name="Luo Z.H."/>
            <person name="Li M."/>
        </authorList>
    </citation>
    <scope>NUCLEOTIDE SEQUENCE</scope>
    <source>
        <strain evidence="2">HyVt-388</strain>
    </source>
</reference>
<keyword evidence="1" id="KW-0472">Membrane</keyword>
<dbReference type="PANTHER" id="PTHR42754:SF1">
    <property type="entry name" value="LIPOPROTEIN"/>
    <property type="match status" value="1"/>
</dbReference>
<protein>
    <submittedName>
        <fullName evidence="2">T9SS type A sorting domain-containing protein</fullName>
    </submittedName>
</protein>
<feature type="transmembrane region" description="Helical" evidence="1">
    <location>
        <begin position="12"/>
        <end position="29"/>
    </location>
</feature>
<dbReference type="InterPro" id="IPR026444">
    <property type="entry name" value="Secre_tail"/>
</dbReference>
<evidence type="ECO:0000313" key="2">
    <source>
        <dbReference type="EMBL" id="HEC79064.1"/>
    </source>
</evidence>
<organism evidence="2 3">
    <name type="scientific">candidate division WOR-3 bacterium</name>
    <dbReference type="NCBI Taxonomy" id="2052148"/>
    <lineage>
        <taxon>Bacteria</taxon>
        <taxon>Bacteria division WOR-3</taxon>
    </lineage>
</organism>
<keyword evidence="1" id="KW-0812">Transmembrane</keyword>
<dbReference type="NCBIfam" id="TIGR04183">
    <property type="entry name" value="Por_Secre_tail"/>
    <property type="match status" value="1"/>
</dbReference>
<dbReference type="NCBIfam" id="TIGR02608">
    <property type="entry name" value="delta_60_rpt"/>
    <property type="match status" value="3"/>
</dbReference>
<sequence length="542" mass="58997">MYDSQIKIEKNILFRFLVGIIFVCVLSHAQVERWVYQFDGGVNGNDEAIALIHSVDGNIYAAGYSSGNGTDSDFTVVSLTSGGVERWVYRYNGPGDSLDIARALVCDPDGNLYVAGSSYNNNNNDVIIISLAPDGAERWVYRYNGTGNGDDIANSIVLGLDGNLYAAGVSYEAGTEDDFLIISVDTTGNERWVYTYDWTGGGDGAYALAYGADHNLYAAGYSYHFGVVHVFTVISIDTAGSERWLFRTQGTGVVDEAVQSIVFGLDGNIYAVGYSHLLDFTVVSLDTAGIERWTYLKGQAGFNDRALDVTYGSDGNIYSVGFLENNGTGYDFTVISLTAMGDTNWLYGINGSANGNDVGQAIVYGADEHIYCAGWIIDTSSAEDFVVIRLNTTGAEEWKYKYNGADNNTDKAAAVVYGQDDNIYVAGCCTDSENLDFVVISLDTTTTGVDEKQIQASGIQCVHPFSTFFTNSIVLEVNNPPCNLEIVLYDVQGRKRYETLLSSPPTVLEINDGEISLLPKGIYFLRININSVDQEVVKLIKI</sequence>
<dbReference type="PANTHER" id="PTHR42754">
    <property type="entry name" value="ENDOGLUCANASE"/>
    <property type="match status" value="1"/>
</dbReference>
<dbReference type="EMBL" id="DRIG01000085">
    <property type="protein sequence ID" value="HEC79064.1"/>
    <property type="molecule type" value="Genomic_DNA"/>
</dbReference>
<proteinExistence type="predicted"/>
<dbReference type="AlphaFoldDB" id="A0A9C9EN76"/>
<dbReference type="SUPFAM" id="SSF101898">
    <property type="entry name" value="NHL repeat"/>
    <property type="match status" value="1"/>
</dbReference>
<comment type="caution">
    <text evidence="2">The sequence shown here is derived from an EMBL/GenBank/DDBJ whole genome shotgun (WGS) entry which is preliminary data.</text>
</comment>
<dbReference type="Proteomes" id="UP000885826">
    <property type="component" value="Unassembled WGS sequence"/>
</dbReference>
<name>A0A9C9EN76_UNCW3</name>
<gene>
    <name evidence="2" type="ORF">ENI34_08000</name>
</gene>